<gene>
    <name evidence="9" type="ORF">JFN93_09425</name>
</gene>
<evidence type="ECO:0000256" key="6">
    <source>
        <dbReference type="ARBA" id="ARBA00023136"/>
    </source>
</evidence>
<evidence type="ECO:0000256" key="2">
    <source>
        <dbReference type="ARBA" id="ARBA00009045"/>
    </source>
</evidence>
<dbReference type="GO" id="GO:0006508">
    <property type="term" value="P:proteolysis"/>
    <property type="evidence" value="ECO:0007669"/>
    <property type="project" value="UniProtKB-KW"/>
</dbReference>
<feature type="transmembrane region" description="Helical" evidence="7">
    <location>
        <begin position="246"/>
        <end position="267"/>
    </location>
</feature>
<feature type="transmembrane region" description="Helical" evidence="7">
    <location>
        <begin position="48"/>
        <end position="69"/>
    </location>
</feature>
<dbReference type="EMBL" id="JAEMHM010000007">
    <property type="protein sequence ID" value="MBJ6724926.1"/>
    <property type="molecule type" value="Genomic_DNA"/>
</dbReference>
<dbReference type="Pfam" id="PF01694">
    <property type="entry name" value="Rhomboid"/>
    <property type="match status" value="1"/>
</dbReference>
<reference evidence="9" key="1">
    <citation type="submission" date="2020-12" db="EMBL/GenBank/DDBJ databases">
        <title>Geomonas sp. Red875, isolated from river sediment.</title>
        <authorList>
            <person name="Xu Z."/>
            <person name="Zhang Z."/>
            <person name="Masuda Y."/>
            <person name="Itoh H."/>
            <person name="Senoo K."/>
        </authorList>
    </citation>
    <scope>NUCLEOTIDE SEQUENCE</scope>
    <source>
        <strain evidence="9">Red875</strain>
    </source>
</reference>
<dbReference type="SUPFAM" id="SSF144091">
    <property type="entry name" value="Rhomboid-like"/>
    <property type="match status" value="1"/>
</dbReference>
<evidence type="ECO:0000256" key="4">
    <source>
        <dbReference type="ARBA" id="ARBA00022801"/>
    </source>
</evidence>
<dbReference type="InterPro" id="IPR035952">
    <property type="entry name" value="Rhomboid-like_sf"/>
</dbReference>
<dbReference type="InterPro" id="IPR022764">
    <property type="entry name" value="Peptidase_S54_rhomboid_dom"/>
</dbReference>
<sequence length="269" mass="28773">MPPRAIICPHCGKIIAGDESACSWCGTARSHPWWRLLKPTRDTARTDWVAPALLAANVVFFAVSLILNFVSHSGSILTPGNNVLLLLGASGTIPIDRYGRIWSLVSANYLHGGVLHLLFNMLALRQIGPWVVREFGASRMFVIYTVGGVFGYWVSYVAGVPLTVGASASLCGLIGALLYFGKNRGGNYGNAVYREVSGWVMSIFIFGIIVPGVNNWGHGGGLVGGIAMGMLLGYNEKRKETPVHRALALACGVITVAVLLRALYGVFPG</sequence>
<keyword evidence="10" id="KW-1185">Reference proteome</keyword>
<feature type="transmembrane region" description="Helical" evidence="7">
    <location>
        <begin position="101"/>
        <end position="124"/>
    </location>
</feature>
<dbReference type="GO" id="GO:0004252">
    <property type="term" value="F:serine-type endopeptidase activity"/>
    <property type="evidence" value="ECO:0007669"/>
    <property type="project" value="InterPro"/>
</dbReference>
<keyword evidence="9" id="KW-0645">Protease</keyword>
<dbReference type="PANTHER" id="PTHR43731:SF14">
    <property type="entry name" value="PRESENILIN-ASSOCIATED RHOMBOID-LIKE PROTEIN, MITOCHONDRIAL"/>
    <property type="match status" value="1"/>
</dbReference>
<dbReference type="RefSeq" id="WP_199383823.1">
    <property type="nucleotide sequence ID" value="NZ_JAEMHM010000007.1"/>
</dbReference>
<dbReference type="Gene3D" id="1.20.1540.10">
    <property type="entry name" value="Rhomboid-like"/>
    <property type="match status" value="1"/>
</dbReference>
<evidence type="ECO:0000313" key="9">
    <source>
        <dbReference type="EMBL" id="MBJ6724926.1"/>
    </source>
</evidence>
<dbReference type="AlphaFoldDB" id="A0A8J7JC91"/>
<feature type="transmembrane region" description="Helical" evidence="7">
    <location>
        <begin position="160"/>
        <end position="180"/>
    </location>
</feature>
<evidence type="ECO:0000256" key="1">
    <source>
        <dbReference type="ARBA" id="ARBA00004141"/>
    </source>
</evidence>
<evidence type="ECO:0000313" key="10">
    <source>
        <dbReference type="Proteomes" id="UP000636888"/>
    </source>
</evidence>
<protein>
    <submittedName>
        <fullName evidence="9">Rhomboid family intramembrane serine protease</fullName>
    </submittedName>
</protein>
<organism evidence="9 10">
    <name type="scientific">Geomesophilobacter sediminis</name>
    <dbReference type="NCBI Taxonomy" id="2798584"/>
    <lineage>
        <taxon>Bacteria</taxon>
        <taxon>Pseudomonadati</taxon>
        <taxon>Thermodesulfobacteriota</taxon>
        <taxon>Desulfuromonadia</taxon>
        <taxon>Geobacterales</taxon>
        <taxon>Geobacteraceae</taxon>
        <taxon>Geomesophilobacter</taxon>
    </lineage>
</organism>
<dbReference type="InterPro" id="IPR050925">
    <property type="entry name" value="Rhomboid_protease_S54"/>
</dbReference>
<dbReference type="Proteomes" id="UP000636888">
    <property type="component" value="Unassembled WGS sequence"/>
</dbReference>
<feature type="domain" description="Peptidase S54 rhomboid" evidence="8">
    <location>
        <begin position="99"/>
        <end position="233"/>
    </location>
</feature>
<proteinExistence type="inferred from homology"/>
<dbReference type="GO" id="GO:0016020">
    <property type="term" value="C:membrane"/>
    <property type="evidence" value="ECO:0007669"/>
    <property type="project" value="UniProtKB-SubCell"/>
</dbReference>
<comment type="subcellular location">
    <subcellularLocation>
        <location evidence="1">Membrane</location>
        <topology evidence="1">Multi-pass membrane protein</topology>
    </subcellularLocation>
</comment>
<evidence type="ECO:0000256" key="7">
    <source>
        <dbReference type="SAM" id="Phobius"/>
    </source>
</evidence>
<comment type="caution">
    <text evidence="9">The sequence shown here is derived from an EMBL/GenBank/DDBJ whole genome shotgun (WGS) entry which is preliminary data.</text>
</comment>
<name>A0A8J7JC91_9BACT</name>
<evidence type="ECO:0000259" key="8">
    <source>
        <dbReference type="Pfam" id="PF01694"/>
    </source>
</evidence>
<comment type="similarity">
    <text evidence="2">Belongs to the peptidase S54 family.</text>
</comment>
<keyword evidence="4" id="KW-0378">Hydrolase</keyword>
<evidence type="ECO:0000256" key="3">
    <source>
        <dbReference type="ARBA" id="ARBA00022692"/>
    </source>
</evidence>
<feature type="transmembrane region" description="Helical" evidence="7">
    <location>
        <begin position="216"/>
        <end position="234"/>
    </location>
</feature>
<feature type="transmembrane region" description="Helical" evidence="7">
    <location>
        <begin position="192"/>
        <end position="210"/>
    </location>
</feature>
<keyword evidence="3 7" id="KW-0812">Transmembrane</keyword>
<evidence type="ECO:0000256" key="5">
    <source>
        <dbReference type="ARBA" id="ARBA00022989"/>
    </source>
</evidence>
<dbReference type="PANTHER" id="PTHR43731">
    <property type="entry name" value="RHOMBOID PROTEASE"/>
    <property type="match status" value="1"/>
</dbReference>
<keyword evidence="5 7" id="KW-1133">Transmembrane helix</keyword>
<accession>A0A8J7JC91</accession>
<feature type="transmembrane region" description="Helical" evidence="7">
    <location>
        <begin position="136"/>
        <end position="154"/>
    </location>
</feature>
<keyword evidence="6 7" id="KW-0472">Membrane</keyword>